<dbReference type="SUPFAM" id="SSF53756">
    <property type="entry name" value="UDP-Glycosyltransferase/glycogen phosphorylase"/>
    <property type="match status" value="1"/>
</dbReference>
<keyword evidence="2" id="KW-1185">Reference proteome</keyword>
<protein>
    <submittedName>
        <fullName evidence="1">Glycosyl transferase</fullName>
    </submittedName>
</protein>
<keyword evidence="1" id="KW-0808">Transferase</keyword>
<dbReference type="Pfam" id="PF13692">
    <property type="entry name" value="Glyco_trans_1_4"/>
    <property type="match status" value="1"/>
</dbReference>
<dbReference type="Gene3D" id="3.40.50.2000">
    <property type="entry name" value="Glycogen Phosphorylase B"/>
    <property type="match status" value="1"/>
</dbReference>
<organism evidence="1 2">
    <name type="scientific">Persicitalea jodogahamensis</name>
    <dbReference type="NCBI Taxonomy" id="402147"/>
    <lineage>
        <taxon>Bacteria</taxon>
        <taxon>Pseudomonadati</taxon>
        <taxon>Bacteroidota</taxon>
        <taxon>Cytophagia</taxon>
        <taxon>Cytophagales</taxon>
        <taxon>Spirosomataceae</taxon>
        <taxon>Persicitalea</taxon>
    </lineage>
</organism>
<evidence type="ECO:0000313" key="2">
    <source>
        <dbReference type="Proteomes" id="UP000598271"/>
    </source>
</evidence>
<dbReference type="EMBL" id="BMXF01000001">
    <property type="protein sequence ID" value="GHB61095.1"/>
    <property type="molecule type" value="Genomic_DNA"/>
</dbReference>
<dbReference type="Proteomes" id="UP000598271">
    <property type="component" value="Unassembled WGS sequence"/>
</dbReference>
<reference evidence="1 2" key="1">
    <citation type="journal article" date="2014" name="Int. J. Syst. Evol. Microbiol.">
        <title>Complete genome sequence of Corynebacterium casei LMG S-19264T (=DSM 44701T), isolated from a smear-ripened cheese.</title>
        <authorList>
            <consortium name="US DOE Joint Genome Institute (JGI-PGF)"/>
            <person name="Walter F."/>
            <person name="Albersmeier A."/>
            <person name="Kalinowski J."/>
            <person name="Ruckert C."/>
        </authorList>
    </citation>
    <scope>NUCLEOTIDE SEQUENCE [LARGE SCALE GENOMIC DNA]</scope>
    <source>
        <strain evidence="1 2">KCTC 12866</strain>
    </source>
</reference>
<accession>A0A8J3D2V3</accession>
<sequence>MKDLPENLLCFSHLRWDFVYQRPQHLLTRLSEFTTVYFLEEPVFDSSETAWVSYSQRLPNLWVCVPHLPHGLDRQQINDCLRELLDGLLVGKDLKDFTFWYYTPMALEFSDHLVPRHTVYDCMDELSAFKFAPQELKELEEKLFSKAHVVFTGGHSLYEFKKKQHLNTHFFPSSIDKSHFVKARKPGSEPADQAIIAGPKIGFYGVIDERFDIELIRGIAEARPDWHIVLIGPIVKIDPAHLPQLPNIHYLGSKSYDELPGYLSGWEVALIPFLRNESTRFISPTKTPEYLAGGKPVVSTPIRDVVHPYGVNQLVAIGETTEDFVTIIDKWMMPEDRTAWLRGVDEFLDNYSWDLTVRAMIDIMHKALNTHYSIRPLSTKLPELQVGA</sequence>
<dbReference type="AlphaFoldDB" id="A0A8J3D2V3"/>
<dbReference type="CDD" id="cd04950">
    <property type="entry name" value="GT4_TuaH-like"/>
    <property type="match status" value="1"/>
</dbReference>
<name>A0A8J3D2V3_9BACT</name>
<evidence type="ECO:0000313" key="1">
    <source>
        <dbReference type="EMBL" id="GHB61095.1"/>
    </source>
</evidence>
<gene>
    <name evidence="1" type="ORF">GCM10007390_13560</name>
</gene>
<dbReference type="GO" id="GO:0016740">
    <property type="term" value="F:transferase activity"/>
    <property type="evidence" value="ECO:0007669"/>
    <property type="project" value="UniProtKB-KW"/>
</dbReference>
<dbReference type="Gene3D" id="3.40.50.11010">
    <property type="match status" value="1"/>
</dbReference>
<dbReference type="RefSeq" id="WP_189563566.1">
    <property type="nucleotide sequence ID" value="NZ_BMXF01000001.1"/>
</dbReference>
<proteinExistence type="predicted"/>
<comment type="caution">
    <text evidence="1">The sequence shown here is derived from an EMBL/GenBank/DDBJ whole genome shotgun (WGS) entry which is preliminary data.</text>
</comment>